<evidence type="ECO:0000256" key="8">
    <source>
        <dbReference type="ARBA" id="ARBA00022837"/>
    </source>
</evidence>
<dbReference type="GO" id="GO:0010185">
    <property type="term" value="P:regulation of cellular defense response"/>
    <property type="evidence" value="ECO:0007669"/>
    <property type="project" value="UniProtKB-ARBA"/>
</dbReference>
<keyword evidence="9" id="KW-1015">Disulfide bond</keyword>
<dbReference type="GO" id="GO:0005576">
    <property type="term" value="C:extracellular region"/>
    <property type="evidence" value="ECO:0007669"/>
    <property type="project" value="UniProtKB-SubCell"/>
</dbReference>
<accession>A0A667XPM6</accession>
<dbReference type="GO" id="GO:0046872">
    <property type="term" value="F:metal ion binding"/>
    <property type="evidence" value="ECO:0007669"/>
    <property type="project" value="UniProtKB-KW"/>
</dbReference>
<protein>
    <submittedName>
        <fullName evidence="11">Si:ch211-215k15.4</fullName>
    </submittedName>
</protein>
<organism evidence="11 12">
    <name type="scientific">Myripristis murdjan</name>
    <name type="common">pinecone soldierfish</name>
    <dbReference type="NCBI Taxonomy" id="586833"/>
    <lineage>
        <taxon>Eukaryota</taxon>
        <taxon>Metazoa</taxon>
        <taxon>Chordata</taxon>
        <taxon>Craniata</taxon>
        <taxon>Vertebrata</taxon>
        <taxon>Euteleostomi</taxon>
        <taxon>Actinopterygii</taxon>
        <taxon>Neopterygii</taxon>
        <taxon>Teleostei</taxon>
        <taxon>Neoteleostei</taxon>
        <taxon>Acanthomorphata</taxon>
        <taxon>Holocentriformes</taxon>
        <taxon>Holocentridae</taxon>
        <taxon>Myripristis</taxon>
    </lineage>
</organism>
<dbReference type="SUPFAM" id="SSF49785">
    <property type="entry name" value="Galactose-binding domain-like"/>
    <property type="match status" value="2"/>
</dbReference>
<evidence type="ECO:0000256" key="6">
    <source>
        <dbReference type="ARBA" id="ARBA00022723"/>
    </source>
</evidence>
<dbReference type="Ensembl" id="ENSMMDT00005016654.1">
    <property type="protein sequence ID" value="ENSMMDP00005016228.1"/>
    <property type="gene ID" value="ENSMMDG00005008137.1"/>
</dbReference>
<keyword evidence="5" id="KW-0964">Secreted</keyword>
<dbReference type="PANTHER" id="PTHR45713">
    <property type="entry name" value="FTP DOMAIN-CONTAINING PROTEIN"/>
    <property type="match status" value="1"/>
</dbReference>
<dbReference type="SMART" id="SM00607">
    <property type="entry name" value="FTP"/>
    <property type="match status" value="2"/>
</dbReference>
<dbReference type="AlphaFoldDB" id="A0A667XPM6"/>
<dbReference type="InterPro" id="IPR051941">
    <property type="entry name" value="BG_Antigen-Binding_Lectin"/>
</dbReference>
<evidence type="ECO:0000256" key="2">
    <source>
        <dbReference type="ARBA" id="ARBA00004613"/>
    </source>
</evidence>
<proteinExistence type="inferred from homology"/>
<reference evidence="11" key="1">
    <citation type="submission" date="2019-06" db="EMBL/GenBank/DDBJ databases">
        <authorList>
            <consortium name="Wellcome Sanger Institute Data Sharing"/>
        </authorList>
    </citation>
    <scope>NUCLEOTIDE SEQUENCE [LARGE SCALE GENOMIC DNA]</scope>
</reference>
<name>A0A667XPM6_9TELE</name>
<dbReference type="InParanoid" id="A0A667XPM6"/>
<evidence type="ECO:0000256" key="3">
    <source>
        <dbReference type="ARBA" id="ARBA00010147"/>
    </source>
</evidence>
<keyword evidence="12" id="KW-1185">Reference proteome</keyword>
<dbReference type="InterPro" id="IPR000421">
    <property type="entry name" value="FA58C"/>
</dbReference>
<evidence type="ECO:0000256" key="5">
    <source>
        <dbReference type="ARBA" id="ARBA00022525"/>
    </source>
</evidence>
<comment type="function">
    <text evidence="1">Acts as a defensive agent. Recognizes blood group fucosylated oligosaccharides including A, B, H and Lewis B-type antigens. Does not recognize Lewis A antigen and has low affinity for monovalent haptens.</text>
</comment>
<evidence type="ECO:0000256" key="7">
    <source>
        <dbReference type="ARBA" id="ARBA00022734"/>
    </source>
</evidence>
<gene>
    <name evidence="11" type="primary">LOC115373368</name>
</gene>
<reference evidence="11" key="2">
    <citation type="submission" date="2025-08" db="UniProtKB">
        <authorList>
            <consortium name="Ensembl"/>
        </authorList>
    </citation>
    <scope>IDENTIFICATION</scope>
</reference>
<keyword evidence="6" id="KW-0479">Metal-binding</keyword>
<dbReference type="Proteomes" id="UP000472263">
    <property type="component" value="Chromosome 16"/>
</dbReference>
<evidence type="ECO:0000259" key="10">
    <source>
        <dbReference type="PROSITE" id="PS50022"/>
    </source>
</evidence>
<evidence type="ECO:0000313" key="11">
    <source>
        <dbReference type="Ensembl" id="ENSMMDP00005016228.1"/>
    </source>
</evidence>
<keyword evidence="8" id="KW-0106">Calcium</keyword>
<sequence length="325" mass="36009">MFIVSLSTRKMKHTIIIPLLLLLGTCTVTTALKNLALRGRATQSSIRGAPWTAYGAASNAVDGNRNSEFLAGSCSNTHPQMDPWWRVDLLDSYIITSIIIIGRRDCCVDELRGADIYISDSPIQDWGTKKPDGLVSEISLGELFTLNFTSKVEGRYVTVRLEGENQVLTLCEVEVYGYRAVTGENLALRGRATQSSVYSTGIAMNAIDGNRANRWDHGSCSHTQDNFNPWWRLDLLKTYKVDSVSITNRDILPERINGIEIRIGNSLDNNGNNNPRCAVVSHIAAGLTETFQCNGMVGRYVNIVVPGRKEFLTLCEVEVYGHSLF</sequence>
<dbReference type="InterPro" id="IPR006585">
    <property type="entry name" value="FTP1"/>
</dbReference>
<evidence type="ECO:0000256" key="1">
    <source>
        <dbReference type="ARBA" id="ARBA00002219"/>
    </source>
</evidence>
<dbReference type="Gene3D" id="2.60.120.260">
    <property type="entry name" value="Galactose-binding domain-like"/>
    <property type="match status" value="2"/>
</dbReference>
<dbReference type="GO" id="GO:0001868">
    <property type="term" value="P:regulation of complement activation, lectin pathway"/>
    <property type="evidence" value="ECO:0007669"/>
    <property type="project" value="UniProtKB-ARBA"/>
</dbReference>
<comment type="subunit">
    <text evidence="4">Homotrimer.</text>
</comment>
<keyword evidence="7" id="KW-0430">Lectin</keyword>
<evidence type="ECO:0000256" key="4">
    <source>
        <dbReference type="ARBA" id="ARBA00011233"/>
    </source>
</evidence>
<dbReference type="PROSITE" id="PS50022">
    <property type="entry name" value="FA58C_3"/>
    <property type="match status" value="1"/>
</dbReference>
<dbReference type="InterPro" id="IPR008979">
    <property type="entry name" value="Galactose-bd-like_sf"/>
</dbReference>
<comment type="subcellular location">
    <subcellularLocation>
        <location evidence="2">Secreted</location>
    </subcellularLocation>
</comment>
<dbReference type="GO" id="GO:0042806">
    <property type="term" value="F:fucose binding"/>
    <property type="evidence" value="ECO:0007669"/>
    <property type="project" value="UniProtKB-ARBA"/>
</dbReference>
<feature type="domain" description="F5/8 type C" evidence="10">
    <location>
        <begin position="171"/>
        <end position="322"/>
    </location>
</feature>
<evidence type="ECO:0000313" key="12">
    <source>
        <dbReference type="Proteomes" id="UP000472263"/>
    </source>
</evidence>
<dbReference type="GeneTree" id="ENSGT01060000248575"/>
<dbReference type="PANTHER" id="PTHR45713:SF8">
    <property type="entry name" value="SI:CH211-215K15.4"/>
    <property type="match status" value="1"/>
</dbReference>
<dbReference type="Pfam" id="PF22633">
    <property type="entry name" value="F5_F8_type_C_2"/>
    <property type="match status" value="2"/>
</dbReference>
<comment type="similarity">
    <text evidence="3">Belongs to the fucolectin family.</text>
</comment>
<evidence type="ECO:0000256" key="9">
    <source>
        <dbReference type="ARBA" id="ARBA00023157"/>
    </source>
</evidence>
<reference evidence="11" key="3">
    <citation type="submission" date="2025-09" db="UniProtKB">
        <authorList>
            <consortium name="Ensembl"/>
        </authorList>
    </citation>
    <scope>IDENTIFICATION</scope>
</reference>